<dbReference type="Pfam" id="PF00248">
    <property type="entry name" value="Aldo_ket_red"/>
    <property type="match status" value="1"/>
</dbReference>
<dbReference type="KEGG" id="cre:CHLRE_03g195050v5"/>
<dbReference type="OrthoDB" id="2310150at2759"/>
<dbReference type="AlphaFoldDB" id="A0A2K3DYL6"/>
<dbReference type="Proteomes" id="UP000006906">
    <property type="component" value="Chromosome 3"/>
</dbReference>
<gene>
    <name evidence="2" type="ORF">CHLRE_03g195050v5</name>
</gene>
<evidence type="ECO:0000313" key="3">
    <source>
        <dbReference type="Proteomes" id="UP000006906"/>
    </source>
</evidence>
<reference evidence="2 3" key="1">
    <citation type="journal article" date="2007" name="Science">
        <title>The Chlamydomonas genome reveals the evolution of key animal and plant functions.</title>
        <authorList>
            <person name="Merchant S.S."/>
            <person name="Prochnik S.E."/>
            <person name="Vallon O."/>
            <person name="Harris E.H."/>
            <person name="Karpowicz S.J."/>
            <person name="Witman G.B."/>
            <person name="Terry A."/>
            <person name="Salamov A."/>
            <person name="Fritz-Laylin L.K."/>
            <person name="Marechal-Drouard L."/>
            <person name="Marshall W.F."/>
            <person name="Qu L.H."/>
            <person name="Nelson D.R."/>
            <person name="Sanderfoot A.A."/>
            <person name="Spalding M.H."/>
            <person name="Kapitonov V.V."/>
            <person name="Ren Q."/>
            <person name="Ferris P."/>
            <person name="Lindquist E."/>
            <person name="Shapiro H."/>
            <person name="Lucas S.M."/>
            <person name="Grimwood J."/>
            <person name="Schmutz J."/>
            <person name="Cardol P."/>
            <person name="Cerutti H."/>
            <person name="Chanfreau G."/>
            <person name="Chen C.L."/>
            <person name="Cognat V."/>
            <person name="Croft M.T."/>
            <person name="Dent R."/>
            <person name="Dutcher S."/>
            <person name="Fernandez E."/>
            <person name="Fukuzawa H."/>
            <person name="Gonzalez-Ballester D."/>
            <person name="Gonzalez-Halphen D."/>
            <person name="Hallmann A."/>
            <person name="Hanikenne M."/>
            <person name="Hippler M."/>
            <person name="Inwood W."/>
            <person name="Jabbari K."/>
            <person name="Kalanon M."/>
            <person name="Kuras R."/>
            <person name="Lefebvre P.A."/>
            <person name="Lemaire S.D."/>
            <person name="Lobanov A.V."/>
            <person name="Lohr M."/>
            <person name="Manuell A."/>
            <person name="Meier I."/>
            <person name="Mets L."/>
            <person name="Mittag M."/>
            <person name="Mittelmeier T."/>
            <person name="Moroney J.V."/>
            <person name="Moseley J."/>
            <person name="Napoli C."/>
            <person name="Nedelcu A.M."/>
            <person name="Niyogi K."/>
            <person name="Novoselov S.V."/>
            <person name="Paulsen I.T."/>
            <person name="Pazour G."/>
            <person name="Purton S."/>
            <person name="Ral J.P."/>
            <person name="Riano-Pachon D.M."/>
            <person name="Riekhof W."/>
            <person name="Rymarquis L."/>
            <person name="Schroda M."/>
            <person name="Stern D."/>
            <person name="Umen J."/>
            <person name="Willows R."/>
            <person name="Wilson N."/>
            <person name="Zimmer S.L."/>
            <person name="Allmer J."/>
            <person name="Balk J."/>
            <person name="Bisova K."/>
            <person name="Chen C.J."/>
            <person name="Elias M."/>
            <person name="Gendler K."/>
            <person name="Hauser C."/>
            <person name="Lamb M.R."/>
            <person name="Ledford H."/>
            <person name="Long J.C."/>
            <person name="Minagawa J."/>
            <person name="Page M.D."/>
            <person name="Pan J."/>
            <person name="Pootakham W."/>
            <person name="Roje S."/>
            <person name="Rose A."/>
            <person name="Stahlberg E."/>
            <person name="Terauchi A.M."/>
            <person name="Yang P."/>
            <person name="Ball S."/>
            <person name="Bowler C."/>
            <person name="Dieckmann C.L."/>
            <person name="Gladyshev V.N."/>
            <person name="Green P."/>
            <person name="Jorgensen R."/>
            <person name="Mayfield S."/>
            <person name="Mueller-Roeber B."/>
            <person name="Rajamani S."/>
            <person name="Sayre R.T."/>
            <person name="Brokstein P."/>
            <person name="Dubchak I."/>
            <person name="Goodstein D."/>
            <person name="Hornick L."/>
            <person name="Huang Y.W."/>
            <person name="Jhaveri J."/>
            <person name="Luo Y."/>
            <person name="Martinez D."/>
            <person name="Ngau W.C."/>
            <person name="Otillar B."/>
            <person name="Poliakov A."/>
            <person name="Porter A."/>
            <person name="Szajkowski L."/>
            <person name="Werner G."/>
            <person name="Zhou K."/>
            <person name="Grigoriev I.V."/>
            <person name="Rokhsar D.S."/>
            <person name="Grossman A.R."/>
        </authorList>
    </citation>
    <scope>NUCLEOTIDE SEQUENCE [LARGE SCALE GENOMIC DNA]</scope>
    <source>
        <strain evidence="3">CC-503</strain>
    </source>
</reference>
<dbReference type="SUPFAM" id="SSF51430">
    <property type="entry name" value="NAD(P)-linked oxidoreductase"/>
    <property type="match status" value="1"/>
</dbReference>
<dbReference type="CDD" id="cd19094">
    <property type="entry name" value="AKR_Tas-like"/>
    <property type="match status" value="1"/>
</dbReference>
<feature type="domain" description="NADP-dependent oxidoreductase" evidence="1">
    <location>
        <begin position="44"/>
        <end position="382"/>
    </location>
</feature>
<dbReference type="InterPro" id="IPR023210">
    <property type="entry name" value="NADP_OxRdtase_dom"/>
</dbReference>
<dbReference type="Gramene" id="PNW85618">
    <property type="protein sequence ID" value="PNW85618"/>
    <property type="gene ID" value="CHLRE_03g195050v5"/>
</dbReference>
<dbReference type="EMBL" id="CM008964">
    <property type="protein sequence ID" value="PNW85618.1"/>
    <property type="molecule type" value="Genomic_DNA"/>
</dbReference>
<organism evidence="2 3">
    <name type="scientific">Chlamydomonas reinhardtii</name>
    <name type="common">Chlamydomonas smithii</name>
    <dbReference type="NCBI Taxonomy" id="3055"/>
    <lineage>
        <taxon>Eukaryota</taxon>
        <taxon>Viridiplantae</taxon>
        <taxon>Chlorophyta</taxon>
        <taxon>core chlorophytes</taxon>
        <taxon>Chlorophyceae</taxon>
        <taxon>CS clade</taxon>
        <taxon>Chlamydomonadales</taxon>
        <taxon>Chlamydomonadaceae</taxon>
        <taxon>Chlamydomonas</taxon>
    </lineage>
</organism>
<name>A0A2K3DYL6_CHLRE</name>
<dbReference type="RefSeq" id="XP_042926365.1">
    <property type="nucleotide sequence ID" value="XM_043061236.1"/>
</dbReference>
<dbReference type="PANTHER" id="PTHR43147:SF2">
    <property type="entry name" value="NADP-DEPENDENT OXIDOREDUCTASE DOMAIN-CONTAINING PROTEIN"/>
    <property type="match status" value="1"/>
</dbReference>
<dbReference type="STRING" id="3055.A0A2K3DYL6"/>
<dbReference type="PANTHER" id="PTHR43147">
    <property type="entry name" value="PROTEIN TAS"/>
    <property type="match status" value="1"/>
</dbReference>
<accession>A0A2K3DYL6</accession>
<keyword evidence="3" id="KW-1185">Reference proteome</keyword>
<sequence length="420" mass="44472">MQAHRLCCASMTTAAAVAGMDSGALAKPVGKRPLGRDGPDVSILCFGCMLFGESTSYPQAEQLLGMCMEAGVNFFDTAEMYPVPQRAETHGASEEYLGRWLRSGAVRREDVVLASKVAGPSGQMTWIRGGPHKVDAHNIQQALDASLQRLQTDYIDLYQIHWPDRYVPMFGDSEYDPFCAYTGAVPLEEQLEALGRAVQQGKVRYVGLSNETPWGLCKALALAGTPAPTGASASTGTQAAAAAGAAPRPRVVSLQNAYSLTCRTFDSGGLAEVCHLEGVGLLAYSPLAMGLLTGKYLAPDGGPPGARLNRYRGRYAEAESRYGPRPNVVSAVAAYAALAADVGLSPTALALRFVLSRPLVASAVIGATSPEQLEELLRAAAQLLPGGGAGGIGEGIREWLPEDVLQRIDEIHERYPNPTP</sequence>
<proteinExistence type="predicted"/>
<dbReference type="GeneID" id="5718735"/>
<dbReference type="InterPro" id="IPR036812">
    <property type="entry name" value="NAD(P)_OxRdtase_dom_sf"/>
</dbReference>
<evidence type="ECO:0000313" key="2">
    <source>
        <dbReference type="EMBL" id="PNW85618.1"/>
    </source>
</evidence>
<protein>
    <recommendedName>
        <fullName evidence="1">NADP-dependent oxidoreductase domain-containing protein</fullName>
    </recommendedName>
</protein>
<dbReference type="InParanoid" id="A0A2K3DYL6"/>
<evidence type="ECO:0000259" key="1">
    <source>
        <dbReference type="Pfam" id="PF00248"/>
    </source>
</evidence>
<dbReference type="Gene3D" id="3.20.20.100">
    <property type="entry name" value="NADP-dependent oxidoreductase domain"/>
    <property type="match status" value="1"/>
</dbReference>